<accession>A0A1S1J5C9</accession>
<keyword evidence="3" id="KW-0804">Transcription</keyword>
<dbReference type="PANTHER" id="PTHR47506:SF3">
    <property type="entry name" value="HTH-TYPE TRANSCRIPTIONAL REGULATOR LMRA"/>
    <property type="match status" value="1"/>
</dbReference>
<evidence type="ECO:0000313" key="6">
    <source>
        <dbReference type="EMBL" id="OHT43503.1"/>
    </source>
</evidence>
<dbReference type="InterPro" id="IPR009057">
    <property type="entry name" value="Homeodomain-like_sf"/>
</dbReference>
<protein>
    <submittedName>
        <fullName evidence="6 7">Transcriptional regulator</fullName>
    </submittedName>
</protein>
<evidence type="ECO:0000256" key="1">
    <source>
        <dbReference type="ARBA" id="ARBA00023015"/>
    </source>
</evidence>
<keyword evidence="1" id="KW-0805">Transcription regulation</keyword>
<dbReference type="PRINTS" id="PR00455">
    <property type="entry name" value="HTHTETR"/>
</dbReference>
<dbReference type="GO" id="GO:0003677">
    <property type="term" value="F:DNA binding"/>
    <property type="evidence" value="ECO:0007669"/>
    <property type="project" value="UniProtKB-UniRule"/>
</dbReference>
<dbReference type="Pfam" id="PF00440">
    <property type="entry name" value="TetR_N"/>
    <property type="match status" value="1"/>
</dbReference>
<evidence type="ECO:0000313" key="7">
    <source>
        <dbReference type="EMBL" id="OXB17292.1"/>
    </source>
</evidence>
<dbReference type="Proteomes" id="UP000198319">
    <property type="component" value="Unassembled WGS sequence"/>
</dbReference>
<dbReference type="RefSeq" id="WP_070908475.1">
    <property type="nucleotide sequence ID" value="NZ_JASTTY010000025.1"/>
</dbReference>
<dbReference type="InterPro" id="IPR001647">
    <property type="entry name" value="HTH_TetR"/>
</dbReference>
<dbReference type="STRING" id="1278819.BHE19_17110"/>
<reference evidence="6" key="2">
    <citation type="submission" date="2016-09" db="EMBL/GenBank/DDBJ databases">
        <authorList>
            <person name="Capua I."/>
            <person name="De Benedictis P."/>
            <person name="Joannis T."/>
            <person name="Lombin L.H."/>
            <person name="Cattoli G."/>
        </authorList>
    </citation>
    <scope>NUCLEOTIDE SEQUENCE [LARGE SCALE GENOMIC DNA]</scope>
    <source>
        <strain evidence="6">MSU</strain>
    </source>
</reference>
<name>A0A1S1J5C9_9FLAO</name>
<dbReference type="EMBL" id="MIKE01000027">
    <property type="protein sequence ID" value="OHT43503.1"/>
    <property type="molecule type" value="Genomic_DNA"/>
</dbReference>
<dbReference type="InterPro" id="IPR036271">
    <property type="entry name" value="Tet_transcr_reg_TetR-rel_C_sf"/>
</dbReference>
<dbReference type="SUPFAM" id="SSF46689">
    <property type="entry name" value="Homeodomain-like"/>
    <property type="match status" value="1"/>
</dbReference>
<keyword evidence="9" id="KW-1185">Reference proteome</keyword>
<keyword evidence="2 4" id="KW-0238">DNA-binding</keyword>
<feature type="DNA-binding region" description="H-T-H motif" evidence="4">
    <location>
        <begin position="28"/>
        <end position="47"/>
    </location>
</feature>
<proteinExistence type="predicted"/>
<dbReference type="InterPro" id="IPR011075">
    <property type="entry name" value="TetR_C"/>
</dbReference>
<dbReference type="EMBL" id="MUHG01000025">
    <property type="protein sequence ID" value="OXB17292.1"/>
    <property type="molecule type" value="Genomic_DNA"/>
</dbReference>
<comment type="caution">
    <text evidence="6">The sequence shown here is derived from an EMBL/GenBank/DDBJ whole genome shotgun (WGS) entry which is preliminary data.</text>
</comment>
<reference evidence="7 9" key="3">
    <citation type="submission" date="2016-11" db="EMBL/GenBank/DDBJ databases">
        <title>Whole genomes of Flavobacteriaceae.</title>
        <authorList>
            <person name="Stine C."/>
            <person name="Li C."/>
            <person name="Tadesse D."/>
        </authorList>
    </citation>
    <scope>NUCLEOTIDE SEQUENCE [LARGE SCALE GENOMIC DNA]</scope>
    <source>
        <strain evidence="7 9">ATCC BAA-2541</strain>
    </source>
</reference>
<gene>
    <name evidence="7" type="ORF">B0A71_16860</name>
    <name evidence="6" type="ORF">BHE19_17110</name>
</gene>
<reference evidence="8" key="1">
    <citation type="submission" date="2016-09" db="EMBL/GenBank/DDBJ databases">
        <authorList>
            <person name="Chen S."/>
            <person name="Walker E."/>
        </authorList>
    </citation>
    <scope>NUCLEOTIDE SEQUENCE [LARGE SCALE GENOMIC DNA]</scope>
    <source>
        <strain evidence="8">MSU</strain>
    </source>
</reference>
<dbReference type="OrthoDB" id="9798857at2"/>
<organism evidence="6 8">
    <name type="scientific">Flavobacterium tructae</name>
    <dbReference type="NCBI Taxonomy" id="1114873"/>
    <lineage>
        <taxon>Bacteria</taxon>
        <taxon>Pseudomonadati</taxon>
        <taxon>Bacteroidota</taxon>
        <taxon>Flavobacteriia</taxon>
        <taxon>Flavobacteriales</taxon>
        <taxon>Flavobacteriaceae</taxon>
        <taxon>Flavobacterium</taxon>
    </lineage>
</organism>
<dbReference type="AlphaFoldDB" id="A0A1S1J5C9"/>
<evidence type="ECO:0000313" key="9">
    <source>
        <dbReference type="Proteomes" id="UP000198319"/>
    </source>
</evidence>
<dbReference type="PROSITE" id="PS50977">
    <property type="entry name" value="HTH_TETR_2"/>
    <property type="match status" value="1"/>
</dbReference>
<dbReference type="SUPFAM" id="SSF48498">
    <property type="entry name" value="Tetracyclin repressor-like, C-terminal domain"/>
    <property type="match status" value="1"/>
</dbReference>
<dbReference type="Gene3D" id="1.10.357.10">
    <property type="entry name" value="Tetracycline Repressor, domain 2"/>
    <property type="match status" value="1"/>
</dbReference>
<dbReference type="PANTHER" id="PTHR47506">
    <property type="entry name" value="TRANSCRIPTIONAL REGULATORY PROTEIN"/>
    <property type="match status" value="1"/>
</dbReference>
<sequence>MSKAERTKQFIIEKTAPIFNMKGYSGTSMSDITEATGLTKGSIYGNFENKDEVALAAFKFNVKKLQDAFTREIDKQTTFKDKLLVYPRLYSNYYELRITQGGCPIINTATEADDTHPVLRKKVESIILAWKEKLVYFIEQGIAVGEFKGESINPEKTALTIIAIIEGAVMISKITGDLSNLSTIMLSLKKIIDDLE</sequence>
<evidence type="ECO:0000259" key="5">
    <source>
        <dbReference type="PROSITE" id="PS50977"/>
    </source>
</evidence>
<feature type="domain" description="HTH tetR-type" evidence="5">
    <location>
        <begin position="5"/>
        <end position="65"/>
    </location>
</feature>
<evidence type="ECO:0000256" key="2">
    <source>
        <dbReference type="ARBA" id="ARBA00023125"/>
    </source>
</evidence>
<evidence type="ECO:0000256" key="3">
    <source>
        <dbReference type="ARBA" id="ARBA00023163"/>
    </source>
</evidence>
<dbReference type="Pfam" id="PF16925">
    <property type="entry name" value="TetR_C_13"/>
    <property type="match status" value="1"/>
</dbReference>
<evidence type="ECO:0000256" key="4">
    <source>
        <dbReference type="PROSITE-ProRule" id="PRU00335"/>
    </source>
</evidence>
<evidence type="ECO:0000313" key="8">
    <source>
        <dbReference type="Proteomes" id="UP000180252"/>
    </source>
</evidence>
<dbReference type="Proteomes" id="UP000180252">
    <property type="component" value="Unassembled WGS sequence"/>
</dbReference>